<dbReference type="Pfam" id="PF21983">
    <property type="entry name" value="NikA-like"/>
    <property type="match status" value="1"/>
</dbReference>
<evidence type="ECO:0000313" key="1">
    <source>
        <dbReference type="EMBL" id="AOY74720.1"/>
    </source>
</evidence>
<protein>
    <submittedName>
        <fullName evidence="2">Bacterial mobilization protein (MobC)</fullName>
    </submittedName>
</protein>
<dbReference type="AlphaFoldDB" id="A0AAC9RS07"/>
<dbReference type="RefSeq" id="WP_070963625.1">
    <property type="nucleotide sequence ID" value="NZ_CP017603.1"/>
</dbReference>
<reference evidence="2 4" key="2">
    <citation type="submission" date="2017-03" db="EMBL/GenBank/DDBJ databases">
        <title>Complete sequence of Clostridium formicaceticum DSM 92.</title>
        <authorList>
            <person name="Poehlein A."/>
            <person name="Karl M."/>
            <person name="Bengelsdorf F.R."/>
            <person name="Duerre P."/>
            <person name="Daniel R."/>
        </authorList>
    </citation>
    <scope>NUCLEOTIDE SEQUENCE [LARGE SCALE GENOMIC DNA]</scope>
    <source>
        <strain evidence="2 4">DSM 92</strain>
    </source>
</reference>
<dbReference type="Proteomes" id="UP000177894">
    <property type="component" value="Chromosome"/>
</dbReference>
<reference evidence="1 3" key="1">
    <citation type="submission" date="2016-10" db="EMBL/GenBank/DDBJ databases">
        <title>Complete Genome Sequence of Acetogen Clostridium formicoaceticum ATCC 27076.</title>
        <authorList>
            <person name="Bao T."/>
            <person name="Cheng C."/>
            <person name="Zhao J."/>
            <person name="Yang S.-T."/>
            <person name="Wang J."/>
            <person name="Wang M."/>
        </authorList>
    </citation>
    <scope>NUCLEOTIDE SEQUENCE [LARGE SCALE GENOMIC DNA]</scope>
    <source>
        <strain evidence="1 3">ATCC 27076</strain>
    </source>
</reference>
<proteinExistence type="predicted"/>
<evidence type="ECO:0000313" key="3">
    <source>
        <dbReference type="Proteomes" id="UP000177894"/>
    </source>
</evidence>
<dbReference type="Proteomes" id="UP000192478">
    <property type="component" value="Chromosome"/>
</dbReference>
<name>A0AAC9RS07_9CLOT</name>
<keyword evidence="3" id="KW-1185">Reference proteome</keyword>
<dbReference type="InterPro" id="IPR053842">
    <property type="entry name" value="NikA-like"/>
</dbReference>
<dbReference type="KEGG" id="cfm:BJL90_01375"/>
<accession>A0AAC9RS07</accession>
<gene>
    <name evidence="1" type="ORF">BJL90_01375</name>
    <name evidence="2" type="ORF">CLFO_35110</name>
</gene>
<evidence type="ECO:0000313" key="4">
    <source>
        <dbReference type="Proteomes" id="UP000192478"/>
    </source>
</evidence>
<evidence type="ECO:0000313" key="2">
    <source>
        <dbReference type="EMBL" id="ARE89105.1"/>
    </source>
</evidence>
<dbReference type="EMBL" id="CP020559">
    <property type="protein sequence ID" value="ARE89105.1"/>
    <property type="molecule type" value="Genomic_DNA"/>
</dbReference>
<sequence>MANRKRNIQLTFWVSEEENYLINQRMKETGFKDRSKYLRKRAIDTHLINVHTEGLNALKNEISKIGVNINQLVRKYHYEGNLDKIDIELLQNYMKKIIQIANKEDDKVQGIYKLDKRNEG</sequence>
<dbReference type="EMBL" id="CP017603">
    <property type="protein sequence ID" value="AOY74720.1"/>
    <property type="molecule type" value="Genomic_DNA"/>
</dbReference>
<organism evidence="2 4">
    <name type="scientific">Clostridium formicaceticum</name>
    <dbReference type="NCBI Taxonomy" id="1497"/>
    <lineage>
        <taxon>Bacteria</taxon>
        <taxon>Bacillati</taxon>
        <taxon>Bacillota</taxon>
        <taxon>Clostridia</taxon>
        <taxon>Eubacteriales</taxon>
        <taxon>Clostridiaceae</taxon>
        <taxon>Clostridium</taxon>
    </lineage>
</organism>